<evidence type="ECO:0000259" key="13">
    <source>
        <dbReference type="Pfam" id="PF01435"/>
    </source>
</evidence>
<dbReference type="CDD" id="cd07328">
    <property type="entry name" value="M48_Ste24p_like"/>
    <property type="match status" value="1"/>
</dbReference>
<evidence type="ECO:0000256" key="8">
    <source>
        <dbReference type="ARBA" id="ARBA00022833"/>
    </source>
</evidence>
<keyword evidence="7" id="KW-0378">Hydrolase</keyword>
<evidence type="ECO:0000256" key="5">
    <source>
        <dbReference type="ARBA" id="ARBA00022692"/>
    </source>
</evidence>
<dbReference type="InterPro" id="IPR050083">
    <property type="entry name" value="HtpX_protease"/>
</dbReference>
<dbReference type="Gene3D" id="3.30.2010.10">
    <property type="entry name" value="Metalloproteases ('zincins'), catalytic domain"/>
    <property type="match status" value="1"/>
</dbReference>
<dbReference type="GO" id="GO:0046872">
    <property type="term" value="F:metal ion binding"/>
    <property type="evidence" value="ECO:0007669"/>
    <property type="project" value="UniProtKB-KW"/>
</dbReference>
<name>A0A1C5K191_9ACTN</name>
<keyword evidence="10" id="KW-0482">Metalloprotease</keyword>
<dbReference type="GO" id="GO:0006508">
    <property type="term" value="P:proteolysis"/>
    <property type="evidence" value="ECO:0007669"/>
    <property type="project" value="UniProtKB-KW"/>
</dbReference>
<evidence type="ECO:0000313" key="15">
    <source>
        <dbReference type="Proteomes" id="UP000198221"/>
    </source>
</evidence>
<evidence type="ECO:0000256" key="10">
    <source>
        <dbReference type="ARBA" id="ARBA00023049"/>
    </source>
</evidence>
<evidence type="ECO:0000256" key="11">
    <source>
        <dbReference type="ARBA" id="ARBA00023136"/>
    </source>
</evidence>
<evidence type="ECO:0000256" key="4">
    <source>
        <dbReference type="ARBA" id="ARBA00022670"/>
    </source>
</evidence>
<dbReference type="PANTHER" id="PTHR43221">
    <property type="entry name" value="PROTEASE HTPX"/>
    <property type="match status" value="1"/>
</dbReference>
<keyword evidence="11 12" id="KW-0472">Membrane</keyword>
<feature type="transmembrane region" description="Helical" evidence="12">
    <location>
        <begin position="7"/>
        <end position="30"/>
    </location>
</feature>
<evidence type="ECO:0000256" key="9">
    <source>
        <dbReference type="ARBA" id="ARBA00022989"/>
    </source>
</evidence>
<evidence type="ECO:0000256" key="1">
    <source>
        <dbReference type="ARBA" id="ARBA00001947"/>
    </source>
</evidence>
<dbReference type="EMBL" id="LT607754">
    <property type="protein sequence ID" value="SCG76543.1"/>
    <property type="molecule type" value="Genomic_DNA"/>
</dbReference>
<evidence type="ECO:0000256" key="2">
    <source>
        <dbReference type="ARBA" id="ARBA00004651"/>
    </source>
</evidence>
<evidence type="ECO:0000256" key="12">
    <source>
        <dbReference type="SAM" id="Phobius"/>
    </source>
</evidence>
<accession>A0A1C5K191</accession>
<keyword evidence="5 12" id="KW-0812">Transmembrane</keyword>
<dbReference type="GO" id="GO:0004222">
    <property type="term" value="F:metalloendopeptidase activity"/>
    <property type="evidence" value="ECO:0007669"/>
    <property type="project" value="InterPro"/>
</dbReference>
<protein>
    <submittedName>
        <fullName evidence="14">Zn-dependent protease with chaperone function</fullName>
    </submittedName>
</protein>
<keyword evidence="15" id="KW-1185">Reference proteome</keyword>
<keyword evidence="6" id="KW-0479">Metal-binding</keyword>
<dbReference type="PANTHER" id="PTHR43221:SF1">
    <property type="entry name" value="PROTEASE HTPX"/>
    <property type="match status" value="1"/>
</dbReference>
<dbReference type="Proteomes" id="UP000198221">
    <property type="component" value="Chromosome I"/>
</dbReference>
<dbReference type="GO" id="GO:0005886">
    <property type="term" value="C:plasma membrane"/>
    <property type="evidence" value="ECO:0007669"/>
    <property type="project" value="UniProtKB-SubCell"/>
</dbReference>
<proteinExistence type="predicted"/>
<dbReference type="AlphaFoldDB" id="A0A1C5K191"/>
<keyword evidence="8" id="KW-0862">Zinc</keyword>
<comment type="subcellular location">
    <subcellularLocation>
        <location evidence="2">Cell membrane</location>
        <topology evidence="2">Multi-pass membrane protein</topology>
    </subcellularLocation>
</comment>
<evidence type="ECO:0000256" key="3">
    <source>
        <dbReference type="ARBA" id="ARBA00022475"/>
    </source>
</evidence>
<reference evidence="15" key="1">
    <citation type="submission" date="2016-06" db="EMBL/GenBank/DDBJ databases">
        <authorList>
            <person name="Varghese N."/>
            <person name="Submissions Spin"/>
        </authorList>
    </citation>
    <scope>NUCLEOTIDE SEQUENCE [LARGE SCALE GENOMIC DNA]</scope>
    <source>
        <strain evidence="15">DSM 43819</strain>
    </source>
</reference>
<dbReference type="InterPro" id="IPR001915">
    <property type="entry name" value="Peptidase_M48"/>
</dbReference>
<gene>
    <name evidence="14" type="ORF">GA0070613_6021</name>
</gene>
<dbReference type="OrthoDB" id="155290at2"/>
<feature type="domain" description="Peptidase M48" evidence="13">
    <location>
        <begin position="85"/>
        <end position="309"/>
    </location>
</feature>
<evidence type="ECO:0000256" key="6">
    <source>
        <dbReference type="ARBA" id="ARBA00022723"/>
    </source>
</evidence>
<keyword evidence="3" id="KW-1003">Cell membrane</keyword>
<dbReference type="Pfam" id="PF01435">
    <property type="entry name" value="Peptidase_M48"/>
    <property type="match status" value="1"/>
</dbReference>
<dbReference type="RefSeq" id="WP_089015278.1">
    <property type="nucleotide sequence ID" value="NZ_LT607754.1"/>
</dbReference>
<feature type="transmembrane region" description="Helical" evidence="12">
    <location>
        <begin position="50"/>
        <end position="71"/>
    </location>
</feature>
<comment type="cofactor">
    <cofactor evidence="1">
        <name>Zn(2+)</name>
        <dbReference type="ChEBI" id="CHEBI:29105"/>
    </cofactor>
</comment>
<organism evidence="14 15">
    <name type="scientific">Micromonospora inositola</name>
    <dbReference type="NCBI Taxonomy" id="47865"/>
    <lineage>
        <taxon>Bacteria</taxon>
        <taxon>Bacillati</taxon>
        <taxon>Actinomycetota</taxon>
        <taxon>Actinomycetes</taxon>
        <taxon>Micromonosporales</taxon>
        <taxon>Micromonosporaceae</taxon>
        <taxon>Micromonospora</taxon>
    </lineage>
</organism>
<evidence type="ECO:0000313" key="14">
    <source>
        <dbReference type="EMBL" id="SCG76543.1"/>
    </source>
</evidence>
<evidence type="ECO:0000256" key="7">
    <source>
        <dbReference type="ARBA" id="ARBA00022801"/>
    </source>
</evidence>
<sequence>MRTSLRAVLSVVLLIGFYALALGLVVVVGAFGLEVGGDWDGSGTMTYRPFVTGAALLLLLTLLFALGRVLTLRSTPPEGVRLTPERAPQLWELVRELAARVGTREPDEIRLVAEANAAVTEDSKLFGLIPGWRTVIVGLPLLRAYRVDQLRAVLAHEMGHFSGRHTATVRLAHRGRMVIVDTVRCTTFGVLRAVLSGYAHLYVAVEQSVSRELEYEADRYAVAAGGKKAMVSALREIRVVATGWDEYLERHVRPAYDRGHLPEDLFGGFEAYLTACREGIRERSVEVAPVEPGWWDSHPPIGDRIAALRFVPDVAVAEDGRPATVLIHDVDATSRQLQAGVFEKAGIKVLPWDRLTPTLADQSARGLAHPLFQAASRLTGRADADLDLLLDLFAADRYDDLARALNPDAEGEDGLRELTGAFEGAVEAAAVESGAAAWRHAWSGPPELLTGTGEPLPLGELVELAADPLTVPAARERLGALGIRVSVEPASPAPA</sequence>
<keyword evidence="9 12" id="KW-1133">Transmembrane helix</keyword>
<keyword evidence="4 14" id="KW-0645">Protease</keyword>